<name>A0A0E9Q228_ANGAN</name>
<reference evidence="1" key="2">
    <citation type="journal article" date="2015" name="Fish Shellfish Immunol.">
        <title>Early steps in the European eel (Anguilla anguilla)-Vibrio vulnificus interaction in the gills: Role of the RtxA13 toxin.</title>
        <authorList>
            <person name="Callol A."/>
            <person name="Pajuelo D."/>
            <person name="Ebbesson L."/>
            <person name="Teles M."/>
            <person name="MacKenzie S."/>
            <person name="Amaro C."/>
        </authorList>
    </citation>
    <scope>NUCLEOTIDE SEQUENCE</scope>
</reference>
<dbReference type="EMBL" id="GBXM01098394">
    <property type="protein sequence ID" value="JAH10183.1"/>
    <property type="molecule type" value="Transcribed_RNA"/>
</dbReference>
<proteinExistence type="predicted"/>
<organism evidence="1">
    <name type="scientific">Anguilla anguilla</name>
    <name type="common">European freshwater eel</name>
    <name type="synonym">Muraena anguilla</name>
    <dbReference type="NCBI Taxonomy" id="7936"/>
    <lineage>
        <taxon>Eukaryota</taxon>
        <taxon>Metazoa</taxon>
        <taxon>Chordata</taxon>
        <taxon>Craniata</taxon>
        <taxon>Vertebrata</taxon>
        <taxon>Euteleostomi</taxon>
        <taxon>Actinopterygii</taxon>
        <taxon>Neopterygii</taxon>
        <taxon>Teleostei</taxon>
        <taxon>Anguilliformes</taxon>
        <taxon>Anguillidae</taxon>
        <taxon>Anguilla</taxon>
    </lineage>
</organism>
<protein>
    <submittedName>
        <fullName evidence="1">Uncharacterized protein</fullName>
    </submittedName>
</protein>
<evidence type="ECO:0000313" key="1">
    <source>
        <dbReference type="EMBL" id="JAH10183.1"/>
    </source>
</evidence>
<accession>A0A0E9Q228</accession>
<sequence>MGKQKKVNDTAVSDNLGIFAEFPNPEQFPIHSIVKKLYISIHTLYK</sequence>
<dbReference type="AlphaFoldDB" id="A0A0E9Q228"/>
<reference evidence="1" key="1">
    <citation type="submission" date="2014-11" db="EMBL/GenBank/DDBJ databases">
        <authorList>
            <person name="Amaro Gonzalez C."/>
        </authorList>
    </citation>
    <scope>NUCLEOTIDE SEQUENCE</scope>
</reference>